<organism evidence="1 2">
    <name type="scientific">Rickenella mellea</name>
    <dbReference type="NCBI Taxonomy" id="50990"/>
    <lineage>
        <taxon>Eukaryota</taxon>
        <taxon>Fungi</taxon>
        <taxon>Dikarya</taxon>
        <taxon>Basidiomycota</taxon>
        <taxon>Agaricomycotina</taxon>
        <taxon>Agaricomycetes</taxon>
        <taxon>Hymenochaetales</taxon>
        <taxon>Rickenellaceae</taxon>
        <taxon>Rickenella</taxon>
    </lineage>
</organism>
<sequence length="105" mass="11607">THKSCQSFTIIRILFENGIGPIWTTPFTSHTLDHMLCSVLDARITSGIVMLGAFSSTERVSKHSMDEHGPISMGRISVAGVKETRQTGEEMNSLHERVFRPSGGY</sequence>
<dbReference type="OrthoDB" id="2423195at2759"/>
<protein>
    <submittedName>
        <fullName evidence="1">Uncharacterized protein</fullName>
    </submittedName>
</protein>
<evidence type="ECO:0000313" key="1">
    <source>
        <dbReference type="EMBL" id="TDL14342.1"/>
    </source>
</evidence>
<accession>A0A4Y7PHN9</accession>
<keyword evidence="2" id="KW-1185">Reference proteome</keyword>
<dbReference type="VEuPathDB" id="FungiDB:BD410DRAFT_734241"/>
<dbReference type="Proteomes" id="UP000294933">
    <property type="component" value="Unassembled WGS sequence"/>
</dbReference>
<name>A0A4Y7PHN9_9AGAM</name>
<feature type="non-terminal residue" evidence="1">
    <location>
        <position position="1"/>
    </location>
</feature>
<proteinExistence type="predicted"/>
<evidence type="ECO:0000313" key="2">
    <source>
        <dbReference type="Proteomes" id="UP000294933"/>
    </source>
</evidence>
<dbReference type="AlphaFoldDB" id="A0A4Y7PHN9"/>
<reference evidence="1 2" key="1">
    <citation type="submission" date="2018-06" db="EMBL/GenBank/DDBJ databases">
        <title>A transcriptomic atlas of mushroom development highlights an independent origin of complex multicellularity.</title>
        <authorList>
            <consortium name="DOE Joint Genome Institute"/>
            <person name="Krizsan K."/>
            <person name="Almasi E."/>
            <person name="Merenyi Z."/>
            <person name="Sahu N."/>
            <person name="Viragh M."/>
            <person name="Koszo T."/>
            <person name="Mondo S."/>
            <person name="Kiss B."/>
            <person name="Balint B."/>
            <person name="Kues U."/>
            <person name="Barry K."/>
            <person name="Hegedus J.C."/>
            <person name="Henrissat B."/>
            <person name="Johnson J."/>
            <person name="Lipzen A."/>
            <person name="Ohm R."/>
            <person name="Nagy I."/>
            <person name="Pangilinan J."/>
            <person name="Yan J."/>
            <person name="Xiong Y."/>
            <person name="Grigoriev I.V."/>
            <person name="Hibbett D.S."/>
            <person name="Nagy L.G."/>
        </authorList>
    </citation>
    <scope>NUCLEOTIDE SEQUENCE [LARGE SCALE GENOMIC DNA]</scope>
    <source>
        <strain evidence="1 2">SZMC22713</strain>
    </source>
</reference>
<dbReference type="STRING" id="50990.A0A4Y7PHN9"/>
<dbReference type="EMBL" id="ML170351">
    <property type="protein sequence ID" value="TDL14342.1"/>
    <property type="molecule type" value="Genomic_DNA"/>
</dbReference>
<gene>
    <name evidence="1" type="ORF">BD410DRAFT_734241</name>
</gene>